<dbReference type="EMBL" id="JAANNP010000002">
    <property type="protein sequence ID" value="NHC13347.1"/>
    <property type="molecule type" value="Genomic_DNA"/>
</dbReference>
<organism evidence="2 3">
    <name type="scientific">Motilibacter deserti</name>
    <dbReference type="NCBI Taxonomy" id="2714956"/>
    <lineage>
        <taxon>Bacteria</taxon>
        <taxon>Bacillati</taxon>
        <taxon>Actinomycetota</taxon>
        <taxon>Actinomycetes</taxon>
        <taxon>Motilibacterales</taxon>
        <taxon>Motilibacteraceae</taxon>
        <taxon>Motilibacter</taxon>
    </lineage>
</organism>
<evidence type="ECO:0000313" key="2">
    <source>
        <dbReference type="EMBL" id="NHC13347.1"/>
    </source>
</evidence>
<gene>
    <name evidence="2" type="ORF">G9H71_06075</name>
</gene>
<keyword evidence="3" id="KW-1185">Reference proteome</keyword>
<feature type="domain" description="KANL3/Tex30 alpha/beta hydrolase-like" evidence="1">
    <location>
        <begin position="37"/>
        <end position="217"/>
    </location>
</feature>
<dbReference type="InterPro" id="IPR046879">
    <property type="entry name" value="KANL3/Tex30_Abhydrolase"/>
</dbReference>
<dbReference type="InterPro" id="IPR026555">
    <property type="entry name" value="NSL3/Tex30"/>
</dbReference>
<dbReference type="PANTHER" id="PTHR13136">
    <property type="entry name" value="TESTIS DEVELOPMENT PROTEIN PRTD"/>
    <property type="match status" value="1"/>
</dbReference>
<dbReference type="Pfam" id="PF20408">
    <property type="entry name" value="Abhydrolase_11"/>
    <property type="match status" value="1"/>
</dbReference>
<dbReference type="Gene3D" id="3.40.50.1820">
    <property type="entry name" value="alpha/beta hydrolase"/>
    <property type="match status" value="1"/>
</dbReference>
<name>A0ABX0GR64_9ACTN</name>
<dbReference type="InterPro" id="IPR029058">
    <property type="entry name" value="AB_hydrolase_fold"/>
</dbReference>
<sequence length="237" mass="24183">MPRRRSSEPELPEVEQLEVGTPAGPARAYVSAAAAPRATLVLGHGAGRGSDTADLLALAAGLPAAGISVVRLDQPWVVAGRKVAPTPAALDQAWLAAVPQLPTAGRLVLGGRSAGARVACRTARALGASAVACLAFPLHPPGRPERSRAEELRGVDVPLLVVQGERDAFGRPEELLDHVERVVPVPGADHSLAVPRSAGPGGPQAALDLVVAAIRDWLTGPSALPGPSCPPPTAGRR</sequence>
<reference evidence="2 3" key="1">
    <citation type="submission" date="2020-03" db="EMBL/GenBank/DDBJ databases">
        <title>Two novel Motilibacter sp.</title>
        <authorList>
            <person name="Liu S."/>
        </authorList>
    </citation>
    <scope>NUCLEOTIDE SEQUENCE [LARGE SCALE GENOMIC DNA]</scope>
    <source>
        <strain evidence="2 3">E257</strain>
    </source>
</reference>
<proteinExistence type="predicted"/>
<evidence type="ECO:0000313" key="3">
    <source>
        <dbReference type="Proteomes" id="UP000800981"/>
    </source>
</evidence>
<dbReference type="RefSeq" id="WP_166279629.1">
    <property type="nucleotide sequence ID" value="NZ_JAANNP010000002.1"/>
</dbReference>
<dbReference type="Proteomes" id="UP000800981">
    <property type="component" value="Unassembled WGS sequence"/>
</dbReference>
<keyword evidence="2" id="KW-0378">Hydrolase</keyword>
<dbReference type="SUPFAM" id="SSF53474">
    <property type="entry name" value="alpha/beta-Hydrolases"/>
    <property type="match status" value="1"/>
</dbReference>
<accession>A0ABX0GR64</accession>
<evidence type="ECO:0000259" key="1">
    <source>
        <dbReference type="Pfam" id="PF20408"/>
    </source>
</evidence>
<protein>
    <submittedName>
        <fullName evidence="2">Hydrolase</fullName>
    </submittedName>
</protein>
<dbReference type="PANTHER" id="PTHR13136:SF11">
    <property type="entry name" value="TESTIS-EXPRESSED PROTEIN 30"/>
    <property type="match status" value="1"/>
</dbReference>
<dbReference type="GO" id="GO:0016787">
    <property type="term" value="F:hydrolase activity"/>
    <property type="evidence" value="ECO:0007669"/>
    <property type="project" value="UniProtKB-KW"/>
</dbReference>
<comment type="caution">
    <text evidence="2">The sequence shown here is derived from an EMBL/GenBank/DDBJ whole genome shotgun (WGS) entry which is preliminary data.</text>
</comment>